<dbReference type="PANTHER" id="PTHR40661:SF3">
    <property type="entry name" value="FELS-1 PROPHAGE TRANSCRIPTIONAL REGULATOR"/>
    <property type="match status" value="1"/>
</dbReference>
<keyword evidence="2" id="KW-0238">DNA-binding</keyword>
<dbReference type="GO" id="GO:0003677">
    <property type="term" value="F:DNA binding"/>
    <property type="evidence" value="ECO:0007669"/>
    <property type="project" value="UniProtKB-KW"/>
</dbReference>
<dbReference type="Pfam" id="PF00717">
    <property type="entry name" value="Peptidase_S24"/>
    <property type="match status" value="1"/>
</dbReference>
<name>A0AA42TW33_ECTOL</name>
<protein>
    <submittedName>
        <fullName evidence="5">Helix-turn-helix transcriptional regulator</fullName>
    </submittedName>
</protein>
<accession>A0AA42TW33</accession>
<dbReference type="PANTHER" id="PTHR40661">
    <property type="match status" value="1"/>
</dbReference>
<dbReference type="CDD" id="cd06529">
    <property type="entry name" value="S24_LexA-like"/>
    <property type="match status" value="1"/>
</dbReference>
<organism evidence="5 6">
    <name type="scientific">Ectopseudomonas oleovorans</name>
    <name type="common">Pseudomonas oleovorans</name>
    <dbReference type="NCBI Taxonomy" id="301"/>
    <lineage>
        <taxon>Bacteria</taxon>
        <taxon>Pseudomonadati</taxon>
        <taxon>Pseudomonadota</taxon>
        <taxon>Gammaproteobacteria</taxon>
        <taxon>Pseudomonadales</taxon>
        <taxon>Pseudomonadaceae</taxon>
        <taxon>Ectopseudomonas</taxon>
    </lineage>
</organism>
<comment type="caution">
    <text evidence="5">The sequence shown here is derived from an EMBL/GenBank/DDBJ whole genome shotgun (WGS) entry which is preliminary data.</text>
</comment>
<dbReference type="CDD" id="cd00093">
    <property type="entry name" value="HTH_XRE"/>
    <property type="match status" value="1"/>
</dbReference>
<dbReference type="Gene3D" id="2.10.109.10">
    <property type="entry name" value="Umud Fragment, subunit A"/>
    <property type="match status" value="1"/>
</dbReference>
<dbReference type="Proteomes" id="UP001161697">
    <property type="component" value="Unassembled WGS sequence"/>
</dbReference>
<dbReference type="PROSITE" id="PS50943">
    <property type="entry name" value="HTH_CROC1"/>
    <property type="match status" value="1"/>
</dbReference>
<sequence>MERHERIARAVSLSGKKKGEIASLCGVAPSSVTQWISGESKGLKPENLFALAKATGFNAMWLAIGQGDERDEETRSPAEDAYALIPQYSAKGDCGDGYLNDHVEVKGGLAFKRDWLKRMGAKPENLFVIYAEGASMEPYIFDGDVVLFDWSDTTPRDRQAYAIRRPDGGISIKRINQLLSGAWVIRSDNPDKSAYPDEPVTESVLHDMPILGRVIWRGGAMG</sequence>
<evidence type="ECO:0000256" key="2">
    <source>
        <dbReference type="ARBA" id="ARBA00023125"/>
    </source>
</evidence>
<dbReference type="EMBL" id="JAOCJE010000002">
    <property type="protein sequence ID" value="MDH1341882.1"/>
    <property type="molecule type" value="Genomic_DNA"/>
</dbReference>
<dbReference type="SUPFAM" id="SSF51306">
    <property type="entry name" value="LexA/Signal peptidase"/>
    <property type="match status" value="1"/>
</dbReference>
<gene>
    <name evidence="5" type="ORF">N5J11_22515</name>
</gene>
<dbReference type="Pfam" id="PF01381">
    <property type="entry name" value="HTH_3"/>
    <property type="match status" value="1"/>
</dbReference>
<dbReference type="AlphaFoldDB" id="A0AA42TW33"/>
<evidence type="ECO:0000256" key="1">
    <source>
        <dbReference type="ARBA" id="ARBA00023015"/>
    </source>
</evidence>
<dbReference type="RefSeq" id="WP_279533546.1">
    <property type="nucleotide sequence ID" value="NZ_CP104579.1"/>
</dbReference>
<evidence type="ECO:0000313" key="5">
    <source>
        <dbReference type="EMBL" id="MDH1341882.1"/>
    </source>
</evidence>
<evidence type="ECO:0000313" key="6">
    <source>
        <dbReference type="Proteomes" id="UP001161697"/>
    </source>
</evidence>
<dbReference type="Gene3D" id="1.10.260.40">
    <property type="entry name" value="lambda repressor-like DNA-binding domains"/>
    <property type="match status" value="1"/>
</dbReference>
<dbReference type="SUPFAM" id="SSF47413">
    <property type="entry name" value="lambda repressor-like DNA-binding domains"/>
    <property type="match status" value="1"/>
</dbReference>
<dbReference type="InterPro" id="IPR001387">
    <property type="entry name" value="Cro/C1-type_HTH"/>
</dbReference>
<keyword evidence="1" id="KW-0805">Transcription regulation</keyword>
<evidence type="ECO:0000256" key="3">
    <source>
        <dbReference type="ARBA" id="ARBA00023163"/>
    </source>
</evidence>
<reference evidence="5" key="1">
    <citation type="submission" date="2022-09" db="EMBL/GenBank/DDBJ databases">
        <title>Intensive care unit water sources are persistently colonized with multi-drug resistant bacteria and are the site of extensive horizontal gene transfer of antibiotic resistance genes.</title>
        <authorList>
            <person name="Diorio-Toth L."/>
        </authorList>
    </citation>
    <scope>NUCLEOTIDE SEQUENCE</scope>
    <source>
        <strain evidence="5">GD03704</strain>
    </source>
</reference>
<dbReference type="InterPro" id="IPR010982">
    <property type="entry name" value="Lambda_DNA-bd_dom_sf"/>
</dbReference>
<proteinExistence type="predicted"/>
<keyword evidence="3" id="KW-0804">Transcription</keyword>
<dbReference type="InterPro" id="IPR039418">
    <property type="entry name" value="LexA-like"/>
</dbReference>
<dbReference type="SMART" id="SM00530">
    <property type="entry name" value="HTH_XRE"/>
    <property type="match status" value="1"/>
</dbReference>
<dbReference type="InterPro" id="IPR036286">
    <property type="entry name" value="LexA/Signal_pep-like_sf"/>
</dbReference>
<dbReference type="InterPro" id="IPR015927">
    <property type="entry name" value="Peptidase_S24_S26A/B/C"/>
</dbReference>
<evidence type="ECO:0000259" key="4">
    <source>
        <dbReference type="PROSITE" id="PS50943"/>
    </source>
</evidence>
<feature type="domain" description="HTH cro/C1-type" evidence="4">
    <location>
        <begin position="20"/>
        <end position="62"/>
    </location>
</feature>